<feature type="signal peptide" evidence="2">
    <location>
        <begin position="1"/>
        <end position="24"/>
    </location>
</feature>
<dbReference type="AlphaFoldDB" id="A0AAD0WCM0"/>
<dbReference type="Proteomes" id="UP000264605">
    <property type="component" value="Chromosome"/>
</dbReference>
<protein>
    <submittedName>
        <fullName evidence="3">Uncharacterized protein</fullName>
    </submittedName>
</protein>
<dbReference type="GeneID" id="99505783"/>
<feature type="transmembrane region" description="Helical" evidence="1">
    <location>
        <begin position="70"/>
        <end position="89"/>
    </location>
</feature>
<keyword evidence="1" id="KW-1133">Transmembrane helix</keyword>
<evidence type="ECO:0000313" key="3">
    <source>
        <dbReference type="EMBL" id="AXV65573.1"/>
    </source>
</evidence>
<name>A0AAD0WCM0_9GAMM</name>
<reference evidence="3 4" key="1">
    <citation type="submission" date="2018-08" db="EMBL/GenBank/DDBJ databases">
        <title>Draft genome sequence of Pseudoalteromonas donghaensis HJ51.</title>
        <authorList>
            <person name="Oh J."/>
            <person name="Roh D."/>
        </authorList>
    </citation>
    <scope>NUCLEOTIDE SEQUENCE [LARGE SCALE GENOMIC DNA]</scope>
    <source>
        <strain evidence="3 4">HJ51</strain>
    </source>
</reference>
<organism evidence="3 4">
    <name type="scientific">Pseudoalteromonas lipolytica</name>
    <dbReference type="NCBI Taxonomy" id="570156"/>
    <lineage>
        <taxon>Bacteria</taxon>
        <taxon>Pseudomonadati</taxon>
        <taxon>Pseudomonadota</taxon>
        <taxon>Gammaproteobacteria</taxon>
        <taxon>Alteromonadales</taxon>
        <taxon>Pseudoalteromonadaceae</taxon>
        <taxon>Pseudoalteromonas</taxon>
    </lineage>
</organism>
<gene>
    <name evidence="3" type="ORF">D0907_09950</name>
</gene>
<feature type="chain" id="PRO_5042162484" evidence="2">
    <location>
        <begin position="25"/>
        <end position="132"/>
    </location>
</feature>
<keyword evidence="1" id="KW-0812">Transmembrane</keyword>
<sequence>MNKQRKFGLASGLLLSLSSPLLHASVSYTPVVSQNYMFALLQYTLFAFPIVALLLVLWSRWKHLRFKQRLQTYLYASAAMMLILFVIVSQQSETISVWSVVVMICHFIVVSLAYFLLKQHSNKVKNTLSGCW</sequence>
<evidence type="ECO:0000256" key="2">
    <source>
        <dbReference type="SAM" id="SignalP"/>
    </source>
</evidence>
<accession>A0AAD0WCM0</accession>
<dbReference type="KEGG" id="pdj:D0907_09950"/>
<evidence type="ECO:0000256" key="1">
    <source>
        <dbReference type="SAM" id="Phobius"/>
    </source>
</evidence>
<dbReference type="RefSeq" id="WP_118844408.1">
    <property type="nucleotide sequence ID" value="NZ_CP032090.1"/>
</dbReference>
<proteinExistence type="predicted"/>
<dbReference type="EMBL" id="CP032090">
    <property type="protein sequence ID" value="AXV65573.1"/>
    <property type="molecule type" value="Genomic_DNA"/>
</dbReference>
<evidence type="ECO:0000313" key="4">
    <source>
        <dbReference type="Proteomes" id="UP000264605"/>
    </source>
</evidence>
<feature type="transmembrane region" description="Helical" evidence="1">
    <location>
        <begin position="95"/>
        <end position="117"/>
    </location>
</feature>
<feature type="transmembrane region" description="Helical" evidence="1">
    <location>
        <begin position="40"/>
        <end position="58"/>
    </location>
</feature>
<keyword evidence="1" id="KW-0472">Membrane</keyword>
<keyword evidence="2" id="KW-0732">Signal</keyword>